<proteinExistence type="inferred from homology"/>
<feature type="domain" description="SnoaL-like" evidence="3">
    <location>
        <begin position="4"/>
        <end position="139"/>
    </location>
</feature>
<evidence type="ECO:0000313" key="4">
    <source>
        <dbReference type="EMBL" id="RCJ04736.1"/>
    </source>
</evidence>
<keyword evidence="2" id="KW-0560">Oxidoreductase</keyword>
<organism evidence="4 5">
    <name type="scientific">Cupriavidus necator</name>
    <name type="common">Alcaligenes eutrophus</name>
    <name type="synonym">Ralstonia eutropha</name>
    <dbReference type="NCBI Taxonomy" id="106590"/>
    <lineage>
        <taxon>Bacteria</taxon>
        <taxon>Pseudomonadati</taxon>
        <taxon>Pseudomonadota</taxon>
        <taxon>Betaproteobacteria</taxon>
        <taxon>Burkholderiales</taxon>
        <taxon>Burkholderiaceae</taxon>
        <taxon>Cupriavidus</taxon>
    </lineage>
</organism>
<dbReference type="Proteomes" id="UP000253501">
    <property type="component" value="Unassembled WGS sequence"/>
</dbReference>
<dbReference type="AlphaFoldDB" id="A0A367PCI6"/>
<sequence>MNFTDYYALLSLFADYTSAVDNGDWDRWPEFFTEDCLYRVQPRENHERGLPLATLSLESQGMLKDRIYGIRETLFHDPYYQRHIVGAPLIRQADGDRIVTETNYAVLRTKPDQMTDVYNVGRYLDTIVRTPAGLRFASRICVFDSEMIPNSLIYPI</sequence>
<dbReference type="InterPro" id="IPR000391">
    <property type="entry name" value="Rng_hydr_dOase-bsu"/>
</dbReference>
<accession>A0A367PCI6</accession>
<dbReference type="Pfam" id="PF13577">
    <property type="entry name" value="SnoaL_4"/>
    <property type="match status" value="1"/>
</dbReference>
<reference evidence="4 5" key="1">
    <citation type="submission" date="2018-04" db="EMBL/GenBank/DDBJ databases">
        <title>Cupriavidus necator CR12 genome sequencing and assembly.</title>
        <authorList>
            <person name="Ben Fekih I."/>
            <person name="Mazhar H.S."/>
            <person name="Bello S.K."/>
            <person name="Rensing C."/>
        </authorList>
    </citation>
    <scope>NUCLEOTIDE SEQUENCE [LARGE SCALE GENOMIC DNA]</scope>
    <source>
        <strain evidence="4 5">CR12</strain>
    </source>
</reference>
<dbReference type="SUPFAM" id="SSF54427">
    <property type="entry name" value="NTF2-like"/>
    <property type="match status" value="1"/>
</dbReference>
<dbReference type="CDD" id="cd00667">
    <property type="entry name" value="ring_hydroxylating_dioxygenases_beta"/>
    <property type="match status" value="1"/>
</dbReference>
<dbReference type="InterPro" id="IPR037401">
    <property type="entry name" value="SnoaL-like"/>
</dbReference>
<name>A0A367PCI6_CUPNE</name>
<evidence type="ECO:0000313" key="5">
    <source>
        <dbReference type="Proteomes" id="UP000253501"/>
    </source>
</evidence>
<evidence type="ECO:0000256" key="1">
    <source>
        <dbReference type="ARBA" id="ARBA00009570"/>
    </source>
</evidence>
<evidence type="ECO:0000259" key="3">
    <source>
        <dbReference type="Pfam" id="PF13577"/>
    </source>
</evidence>
<comment type="similarity">
    <text evidence="1">Belongs to the bacterial ring-hydroxylating dioxygenase beta subunit family.</text>
</comment>
<gene>
    <name evidence="4" type="ORF">DDK22_30380</name>
</gene>
<dbReference type="RefSeq" id="WP_114135141.1">
    <property type="nucleotide sequence ID" value="NZ_CP068434.1"/>
</dbReference>
<comment type="caution">
    <text evidence="4">The sequence shown here is derived from an EMBL/GenBank/DDBJ whole genome shotgun (WGS) entry which is preliminary data.</text>
</comment>
<protein>
    <submittedName>
        <fullName evidence="4">Salicylate hydroxylase</fullName>
    </submittedName>
</protein>
<dbReference type="EMBL" id="QDHA01000091">
    <property type="protein sequence ID" value="RCJ04736.1"/>
    <property type="molecule type" value="Genomic_DNA"/>
</dbReference>
<dbReference type="InterPro" id="IPR032710">
    <property type="entry name" value="NTF2-like_dom_sf"/>
</dbReference>
<dbReference type="Gene3D" id="3.10.450.50">
    <property type="match status" value="1"/>
</dbReference>
<dbReference type="GO" id="GO:0016491">
    <property type="term" value="F:oxidoreductase activity"/>
    <property type="evidence" value="ECO:0007669"/>
    <property type="project" value="UniProtKB-KW"/>
</dbReference>
<evidence type="ECO:0000256" key="2">
    <source>
        <dbReference type="ARBA" id="ARBA00023002"/>
    </source>
</evidence>